<evidence type="ECO:0000313" key="2">
    <source>
        <dbReference type="Proteomes" id="UP000189703"/>
    </source>
</evidence>
<dbReference type="eggNOG" id="KOG3179">
    <property type="taxonomic scope" value="Eukaryota"/>
</dbReference>
<keyword evidence="1" id="KW-1133">Transmembrane helix</keyword>
<dbReference type="PANTHER" id="PTHR42695:SF5">
    <property type="entry name" value="GLUTAMINE AMIDOTRANSFERASE YLR126C-RELATED"/>
    <property type="match status" value="1"/>
</dbReference>
<dbReference type="GeneID" id="104589638"/>
<dbReference type="RefSeq" id="XP_010246317.1">
    <property type="nucleotide sequence ID" value="XM_010248015.2"/>
</dbReference>
<keyword evidence="2" id="KW-1185">Reference proteome</keyword>
<keyword evidence="1" id="KW-0472">Membrane</keyword>
<dbReference type="PANTHER" id="PTHR42695">
    <property type="entry name" value="GLUTAMINE AMIDOTRANSFERASE YLR126C-RELATED"/>
    <property type="match status" value="1"/>
</dbReference>
<organism evidence="2 3">
    <name type="scientific">Nelumbo nucifera</name>
    <name type="common">Sacred lotus</name>
    <dbReference type="NCBI Taxonomy" id="4432"/>
    <lineage>
        <taxon>Eukaryota</taxon>
        <taxon>Viridiplantae</taxon>
        <taxon>Streptophyta</taxon>
        <taxon>Embryophyta</taxon>
        <taxon>Tracheophyta</taxon>
        <taxon>Spermatophyta</taxon>
        <taxon>Magnoliopsida</taxon>
        <taxon>Proteales</taxon>
        <taxon>Nelumbonaceae</taxon>
        <taxon>Nelumbo</taxon>
    </lineage>
</organism>
<dbReference type="Proteomes" id="UP000189703">
    <property type="component" value="Unplaced"/>
</dbReference>
<dbReference type="Gene3D" id="3.40.50.880">
    <property type="match status" value="1"/>
</dbReference>
<gene>
    <name evidence="3" type="primary">LOC104589638</name>
</gene>
<feature type="transmembrane region" description="Helical" evidence="1">
    <location>
        <begin position="55"/>
        <end position="80"/>
    </location>
</feature>
<name>A0A1U7Z636_NELNU</name>
<dbReference type="OrthoDB" id="92161at2759"/>
<dbReference type="STRING" id="4432.A0A1U7Z636"/>
<sequence>MDHTIMGRIIYQMIFLLLLGLLICHLLMVVCLSSILDSWYASVEILQEQESYYYLSIYIICLPLILLQVTCIPPGALVVASSEKTEVEMFAVGDNVLGIQCHPEFSKDVMMDIINRRLSGNMITSEVAKAAIESFEGIQPDQEPLKALCKAFLKGHPGVE</sequence>
<accession>A0A1U7Z636</accession>
<dbReference type="InterPro" id="IPR044992">
    <property type="entry name" value="ChyE-like"/>
</dbReference>
<reference evidence="3" key="1">
    <citation type="submission" date="2025-08" db="UniProtKB">
        <authorList>
            <consortium name="RefSeq"/>
        </authorList>
    </citation>
    <scope>IDENTIFICATION</scope>
</reference>
<dbReference type="InterPro" id="IPR029062">
    <property type="entry name" value="Class_I_gatase-like"/>
</dbReference>
<proteinExistence type="predicted"/>
<evidence type="ECO:0000313" key="3">
    <source>
        <dbReference type="RefSeq" id="XP_010246317.1"/>
    </source>
</evidence>
<dbReference type="InParanoid" id="A0A1U7Z636"/>
<dbReference type="KEGG" id="nnu:104589638"/>
<protein>
    <submittedName>
        <fullName evidence="3">Gamma-glutamyl peptidase 3-like</fullName>
    </submittedName>
</protein>
<dbReference type="AlphaFoldDB" id="A0A1U7Z636"/>
<dbReference type="SUPFAM" id="SSF52317">
    <property type="entry name" value="Class I glutamine amidotransferase-like"/>
    <property type="match status" value="1"/>
</dbReference>
<feature type="transmembrane region" description="Helical" evidence="1">
    <location>
        <begin position="12"/>
        <end position="35"/>
    </location>
</feature>
<evidence type="ECO:0000256" key="1">
    <source>
        <dbReference type="SAM" id="Phobius"/>
    </source>
</evidence>
<keyword evidence="1" id="KW-0812">Transmembrane</keyword>